<reference evidence="4" key="1">
    <citation type="submission" date="2021-02" db="EMBL/GenBank/DDBJ databases">
        <authorList>
            <person name="Nowell W R."/>
        </authorList>
    </citation>
    <scope>NUCLEOTIDE SEQUENCE</scope>
</reference>
<name>A0A8S3DNW2_9BILA</name>
<dbReference type="EMBL" id="CAJOBJ010203724">
    <property type="protein sequence ID" value="CAF4990722.1"/>
    <property type="molecule type" value="Genomic_DNA"/>
</dbReference>
<dbReference type="EMBL" id="CAJOBH010132197">
    <property type="protein sequence ID" value="CAF4763274.1"/>
    <property type="molecule type" value="Genomic_DNA"/>
</dbReference>
<evidence type="ECO:0000313" key="5">
    <source>
        <dbReference type="Proteomes" id="UP000681720"/>
    </source>
</evidence>
<dbReference type="Proteomes" id="UP000681720">
    <property type="component" value="Unassembled WGS sequence"/>
</dbReference>
<protein>
    <submittedName>
        <fullName evidence="4">Uncharacterized protein</fullName>
    </submittedName>
</protein>
<proteinExistence type="predicted"/>
<dbReference type="EMBL" id="CAJOBH010145659">
    <property type="protein sequence ID" value="CAF4825122.1"/>
    <property type="molecule type" value="Genomic_DNA"/>
</dbReference>
<evidence type="ECO:0000313" key="3">
    <source>
        <dbReference type="EMBL" id="CAF4825122.1"/>
    </source>
</evidence>
<dbReference type="Proteomes" id="UP000681967">
    <property type="component" value="Unassembled WGS sequence"/>
</dbReference>
<evidence type="ECO:0000313" key="2">
    <source>
        <dbReference type="EMBL" id="CAF4763274.1"/>
    </source>
</evidence>
<gene>
    <name evidence="2" type="ORF">BYL167_LOCUS46602</name>
    <name evidence="3" type="ORF">BYL167_LOCUS49165</name>
    <name evidence="4" type="ORF">GIL414_LOCUS56611</name>
</gene>
<accession>A0A8S3DNW2</accession>
<dbReference type="AlphaFoldDB" id="A0A8S3DNW2"/>
<evidence type="ECO:0000313" key="4">
    <source>
        <dbReference type="EMBL" id="CAF4990722.1"/>
    </source>
</evidence>
<feature type="compositionally biased region" description="Polar residues" evidence="1">
    <location>
        <begin position="1"/>
        <end position="19"/>
    </location>
</feature>
<comment type="caution">
    <text evidence="4">The sequence shown here is derived from an EMBL/GenBank/DDBJ whole genome shotgun (WGS) entry which is preliminary data.</text>
</comment>
<sequence>ETKQTNGNDTVSSSINRQQEPGLIRYAHQSNESTIQYLSTNLSNTSALYYGDKVNI</sequence>
<feature type="non-terminal residue" evidence="4">
    <location>
        <position position="1"/>
    </location>
</feature>
<feature type="region of interest" description="Disordered" evidence="1">
    <location>
        <begin position="1"/>
        <end position="21"/>
    </location>
</feature>
<evidence type="ECO:0000256" key="1">
    <source>
        <dbReference type="SAM" id="MobiDB-lite"/>
    </source>
</evidence>
<organism evidence="4 5">
    <name type="scientific">Rotaria magnacalcarata</name>
    <dbReference type="NCBI Taxonomy" id="392030"/>
    <lineage>
        <taxon>Eukaryota</taxon>
        <taxon>Metazoa</taxon>
        <taxon>Spiralia</taxon>
        <taxon>Gnathifera</taxon>
        <taxon>Rotifera</taxon>
        <taxon>Eurotatoria</taxon>
        <taxon>Bdelloidea</taxon>
        <taxon>Philodinida</taxon>
        <taxon>Philodinidae</taxon>
        <taxon>Rotaria</taxon>
    </lineage>
</organism>